<evidence type="ECO:0000313" key="1">
    <source>
        <dbReference type="Proteomes" id="UP000887580"/>
    </source>
</evidence>
<name>A0AC35FPL5_9BILA</name>
<organism evidence="1 2">
    <name type="scientific">Panagrolaimus sp. PS1159</name>
    <dbReference type="NCBI Taxonomy" id="55785"/>
    <lineage>
        <taxon>Eukaryota</taxon>
        <taxon>Metazoa</taxon>
        <taxon>Ecdysozoa</taxon>
        <taxon>Nematoda</taxon>
        <taxon>Chromadorea</taxon>
        <taxon>Rhabditida</taxon>
        <taxon>Tylenchina</taxon>
        <taxon>Panagrolaimomorpha</taxon>
        <taxon>Panagrolaimoidea</taxon>
        <taxon>Panagrolaimidae</taxon>
        <taxon>Panagrolaimus</taxon>
    </lineage>
</organism>
<dbReference type="WBParaSite" id="PS1159_v2.g19689.t1">
    <property type="protein sequence ID" value="PS1159_v2.g19689.t1"/>
    <property type="gene ID" value="PS1159_v2.g19689"/>
</dbReference>
<reference evidence="2" key="1">
    <citation type="submission" date="2022-11" db="UniProtKB">
        <authorList>
            <consortium name="WormBaseParasite"/>
        </authorList>
    </citation>
    <scope>IDENTIFICATION</scope>
</reference>
<accession>A0AC35FPL5</accession>
<protein>
    <submittedName>
        <fullName evidence="2">Uncharacterized protein</fullName>
    </submittedName>
</protein>
<proteinExistence type="predicted"/>
<dbReference type="Proteomes" id="UP000887580">
    <property type="component" value="Unplaced"/>
</dbReference>
<evidence type="ECO:0000313" key="2">
    <source>
        <dbReference type="WBParaSite" id="PS1159_v2.g19689.t1"/>
    </source>
</evidence>
<sequence>MSVFTIIFRKAVSAILFVVNIFKKVLGLFWRKKESNIGELPFIAPTAVISQGHHHQLHDGQQHSYHSHGGHGLSPPHQSAQQNSWNSWNDTTFGVESKIEEYRKKQSEALQRQKSKDKNSSSSATSATASAPTSAEPDYFNDLRPEIKPQKRVQIDKERTTTPIPRKNLFEFKENEINIPLVS</sequence>